<dbReference type="AlphaFoldDB" id="A0A068V5A3"/>
<gene>
    <name evidence="1" type="ORF">GSCOC_T00015720001</name>
</gene>
<dbReference type="STRING" id="49390.A0A068V5A3"/>
<dbReference type="Gramene" id="CDP15712">
    <property type="protein sequence ID" value="CDP15712"/>
    <property type="gene ID" value="GSCOC_T00015720001"/>
</dbReference>
<accession>A0A068V5A3</accession>
<evidence type="ECO:0000313" key="1">
    <source>
        <dbReference type="EMBL" id="CDP15712.1"/>
    </source>
</evidence>
<sequence length="70" mass="7715">MSKVQPSHIFDSCAGIANIDLSPTERLVGFAILHQAYSSQQTSLHPRISLLVEAASNEEAENFERGFILQ</sequence>
<organism evidence="1 2">
    <name type="scientific">Coffea canephora</name>
    <name type="common">Robusta coffee</name>
    <dbReference type="NCBI Taxonomy" id="49390"/>
    <lineage>
        <taxon>Eukaryota</taxon>
        <taxon>Viridiplantae</taxon>
        <taxon>Streptophyta</taxon>
        <taxon>Embryophyta</taxon>
        <taxon>Tracheophyta</taxon>
        <taxon>Spermatophyta</taxon>
        <taxon>Magnoliopsida</taxon>
        <taxon>eudicotyledons</taxon>
        <taxon>Gunneridae</taxon>
        <taxon>Pentapetalae</taxon>
        <taxon>asterids</taxon>
        <taxon>lamiids</taxon>
        <taxon>Gentianales</taxon>
        <taxon>Rubiaceae</taxon>
        <taxon>Ixoroideae</taxon>
        <taxon>Gardenieae complex</taxon>
        <taxon>Bertiereae - Coffeeae clade</taxon>
        <taxon>Coffeeae</taxon>
        <taxon>Coffea</taxon>
    </lineage>
</organism>
<protein>
    <submittedName>
        <fullName evidence="1">Uncharacterized protein</fullName>
    </submittedName>
</protein>
<name>A0A068V5A3_COFCA</name>
<dbReference type="EMBL" id="HG739188">
    <property type="protein sequence ID" value="CDP15712.1"/>
    <property type="molecule type" value="Genomic_DNA"/>
</dbReference>
<dbReference type="Proteomes" id="UP000295252">
    <property type="component" value="Chromosome IX"/>
</dbReference>
<dbReference type="OrthoDB" id="1740899at2759"/>
<evidence type="ECO:0000313" key="2">
    <source>
        <dbReference type="Proteomes" id="UP000295252"/>
    </source>
</evidence>
<proteinExistence type="predicted"/>
<dbReference type="PhylomeDB" id="A0A068V5A3"/>
<dbReference type="InParanoid" id="A0A068V5A3"/>
<reference evidence="2" key="1">
    <citation type="journal article" date="2014" name="Science">
        <title>The coffee genome provides insight into the convergent evolution of caffeine biosynthesis.</title>
        <authorList>
            <person name="Denoeud F."/>
            <person name="Carretero-Paulet L."/>
            <person name="Dereeper A."/>
            <person name="Droc G."/>
            <person name="Guyot R."/>
            <person name="Pietrella M."/>
            <person name="Zheng C."/>
            <person name="Alberti A."/>
            <person name="Anthony F."/>
            <person name="Aprea G."/>
            <person name="Aury J.M."/>
            <person name="Bento P."/>
            <person name="Bernard M."/>
            <person name="Bocs S."/>
            <person name="Campa C."/>
            <person name="Cenci A."/>
            <person name="Combes M.C."/>
            <person name="Crouzillat D."/>
            <person name="Da Silva C."/>
            <person name="Daddiego L."/>
            <person name="De Bellis F."/>
            <person name="Dussert S."/>
            <person name="Garsmeur O."/>
            <person name="Gayraud T."/>
            <person name="Guignon V."/>
            <person name="Jahn K."/>
            <person name="Jamilloux V."/>
            <person name="Joet T."/>
            <person name="Labadie K."/>
            <person name="Lan T."/>
            <person name="Leclercq J."/>
            <person name="Lepelley M."/>
            <person name="Leroy T."/>
            <person name="Li L.T."/>
            <person name="Librado P."/>
            <person name="Lopez L."/>
            <person name="Munoz A."/>
            <person name="Noel B."/>
            <person name="Pallavicini A."/>
            <person name="Perrotta G."/>
            <person name="Poncet V."/>
            <person name="Pot D."/>
            <person name="Priyono X."/>
            <person name="Rigoreau M."/>
            <person name="Rouard M."/>
            <person name="Rozas J."/>
            <person name="Tranchant-Dubreuil C."/>
            <person name="VanBuren R."/>
            <person name="Zhang Q."/>
            <person name="Andrade A.C."/>
            <person name="Argout X."/>
            <person name="Bertrand B."/>
            <person name="de Kochko A."/>
            <person name="Graziosi G."/>
            <person name="Henry R.J."/>
            <person name="Jayarama X."/>
            <person name="Ming R."/>
            <person name="Nagai C."/>
            <person name="Rounsley S."/>
            <person name="Sankoff D."/>
            <person name="Giuliano G."/>
            <person name="Albert V.A."/>
            <person name="Wincker P."/>
            <person name="Lashermes P."/>
        </authorList>
    </citation>
    <scope>NUCLEOTIDE SEQUENCE [LARGE SCALE GENOMIC DNA]</scope>
    <source>
        <strain evidence="2">cv. DH200-94</strain>
    </source>
</reference>
<keyword evidence="2" id="KW-1185">Reference proteome</keyword>